<protein>
    <recommendedName>
        <fullName evidence="3">SbsA Ig-like domain-containing protein</fullName>
    </recommendedName>
</protein>
<dbReference type="KEGG" id="csq:CSCA_5087"/>
<dbReference type="Proteomes" id="UP000033115">
    <property type="component" value="Chromosome"/>
</dbReference>
<organism evidence="4 5">
    <name type="scientific">Clostridium scatologenes</name>
    <dbReference type="NCBI Taxonomy" id="1548"/>
    <lineage>
        <taxon>Bacteria</taxon>
        <taxon>Bacillati</taxon>
        <taxon>Bacillota</taxon>
        <taxon>Clostridia</taxon>
        <taxon>Eubacteriales</taxon>
        <taxon>Clostridiaceae</taxon>
        <taxon>Clostridium</taxon>
    </lineage>
</organism>
<evidence type="ECO:0000313" key="4">
    <source>
        <dbReference type="EMBL" id="AKA72212.1"/>
    </source>
</evidence>
<dbReference type="HOGENOM" id="CLU_955461_0_0_9"/>
<evidence type="ECO:0000313" key="5">
    <source>
        <dbReference type="Proteomes" id="UP000033115"/>
    </source>
</evidence>
<keyword evidence="5" id="KW-1185">Reference proteome</keyword>
<evidence type="ECO:0000259" key="3">
    <source>
        <dbReference type="Pfam" id="PF13205"/>
    </source>
</evidence>
<feature type="chain" id="PRO_5002411078" description="SbsA Ig-like domain-containing protein" evidence="2">
    <location>
        <begin position="33"/>
        <end position="292"/>
    </location>
</feature>
<dbReference type="STRING" id="1548.CSCA_5087"/>
<evidence type="ECO:0000256" key="1">
    <source>
        <dbReference type="ARBA" id="ARBA00022729"/>
    </source>
</evidence>
<feature type="signal peptide" evidence="2">
    <location>
        <begin position="1"/>
        <end position="32"/>
    </location>
</feature>
<dbReference type="Pfam" id="PF13205">
    <property type="entry name" value="Big_5"/>
    <property type="match status" value="1"/>
</dbReference>
<name>A0A0E3K572_CLOSL</name>
<gene>
    <name evidence="4" type="ORF">CSCA_5087</name>
</gene>
<dbReference type="AlphaFoldDB" id="A0A0E3K572"/>
<proteinExistence type="predicted"/>
<keyword evidence="1 2" id="KW-0732">Signal</keyword>
<sequence length="292" mass="31569">MKFSVKKLLTKSISTISMLSLLVFSIPLNVNAAAASPAVTSVNIVKYSDGLRYPNLVNTSGGVCDIFYNPSNTTSASAYIDVIQGGYGSSGNYIVTDNGPSVHYTPVVSRNIISGGYLAGYDEVFQINGLTQGYHQLKRLVFNSSSSILNGASSVLSDTIRVRVSQYKPRPEQTNIPINKTYILKFTKPVVIDANTKNYIKIYDSNANEVPVSFSAGPDVYSIAVHAPNGNYKPNSKYSLAVLPGLKSTSGQEMFSFVTMDFTTSSISNVNTMLNNSLIKSSIQKADLEISF</sequence>
<dbReference type="InterPro" id="IPR032812">
    <property type="entry name" value="SbsA_Ig"/>
</dbReference>
<dbReference type="EMBL" id="CP009933">
    <property type="protein sequence ID" value="AKA72212.1"/>
    <property type="molecule type" value="Genomic_DNA"/>
</dbReference>
<reference evidence="4 5" key="1">
    <citation type="journal article" date="2015" name="J. Biotechnol.">
        <title>Complete genome sequence of a malodorant-producing acetogen, Clostridium scatologenes ATCC 25775(T).</title>
        <authorList>
            <person name="Zhu Z."/>
            <person name="Guo T."/>
            <person name="Zheng H."/>
            <person name="Song T."/>
            <person name="Ouyang P."/>
            <person name="Xie J."/>
        </authorList>
    </citation>
    <scope>NUCLEOTIDE SEQUENCE [LARGE SCALE GENOMIC DNA]</scope>
    <source>
        <strain evidence="4 5">ATCC 25775</strain>
    </source>
</reference>
<accession>A0A0E3K572</accession>
<feature type="domain" description="SbsA Ig-like" evidence="3">
    <location>
        <begin position="158"/>
        <end position="264"/>
    </location>
</feature>
<dbReference type="RefSeq" id="WP_029160142.1">
    <property type="nucleotide sequence ID" value="NZ_CP009933.1"/>
</dbReference>
<evidence type="ECO:0000256" key="2">
    <source>
        <dbReference type="SAM" id="SignalP"/>
    </source>
</evidence>